<feature type="signal peptide" evidence="2">
    <location>
        <begin position="1"/>
        <end position="20"/>
    </location>
</feature>
<sequence>MKSFVCILFSLLALSAGVHSHGSADPNADWATRHMQGKQSDSQKEHHIGNFDPSSFFYLHDYDNSGAWTTDEVRRTYGMDDSSNSGVSEDRKQQALREIFAVFDPWRTGSITRDEFVQLSLSGKKLPDVGLGPGHHGDIEYEYEIHHFEKFHGDDATEEELNHPEDIEHFRLHDQLEDAQIALQAMEGLAVVDKNIPAKFLRK</sequence>
<dbReference type="InterPro" id="IPR011992">
    <property type="entry name" value="EF-hand-dom_pair"/>
</dbReference>
<dbReference type="GO" id="GO:0005509">
    <property type="term" value="F:calcium ion binding"/>
    <property type="evidence" value="ECO:0007669"/>
    <property type="project" value="InterPro"/>
</dbReference>
<dbReference type="PANTHER" id="PTHR19237">
    <property type="entry name" value="NUCLEOBINDIN"/>
    <property type="match status" value="1"/>
</dbReference>
<evidence type="ECO:0000313" key="4">
    <source>
        <dbReference type="EMBL" id="KZZ89527.1"/>
    </source>
</evidence>
<dbReference type="Proteomes" id="UP000242877">
    <property type="component" value="Unassembled WGS sequence"/>
</dbReference>
<dbReference type="OrthoDB" id="289247at2759"/>
<evidence type="ECO:0000256" key="1">
    <source>
        <dbReference type="ARBA" id="ARBA00022729"/>
    </source>
</evidence>
<organism evidence="4 5">
    <name type="scientific">Ascosphaera apis ARSEF 7405</name>
    <dbReference type="NCBI Taxonomy" id="392613"/>
    <lineage>
        <taxon>Eukaryota</taxon>
        <taxon>Fungi</taxon>
        <taxon>Dikarya</taxon>
        <taxon>Ascomycota</taxon>
        <taxon>Pezizomycotina</taxon>
        <taxon>Eurotiomycetes</taxon>
        <taxon>Eurotiomycetidae</taxon>
        <taxon>Onygenales</taxon>
        <taxon>Ascosphaeraceae</taxon>
        <taxon>Ascosphaera</taxon>
    </lineage>
</organism>
<evidence type="ECO:0000313" key="5">
    <source>
        <dbReference type="Proteomes" id="UP000242877"/>
    </source>
</evidence>
<gene>
    <name evidence="4" type="ORF">AAP_04282</name>
</gene>
<protein>
    <submittedName>
        <fullName evidence="4">EF hand domain containing protein</fullName>
    </submittedName>
</protein>
<keyword evidence="1 2" id="KW-0732">Signal</keyword>
<dbReference type="VEuPathDB" id="FungiDB:AAP_04282"/>
<keyword evidence="5" id="KW-1185">Reference proteome</keyword>
<dbReference type="EMBL" id="AZGZ01000020">
    <property type="protein sequence ID" value="KZZ89527.1"/>
    <property type="molecule type" value="Genomic_DNA"/>
</dbReference>
<dbReference type="InterPro" id="IPR040250">
    <property type="entry name" value="Nucleobindin"/>
</dbReference>
<evidence type="ECO:0000256" key="2">
    <source>
        <dbReference type="SAM" id="SignalP"/>
    </source>
</evidence>
<dbReference type="GO" id="GO:0005793">
    <property type="term" value="C:endoplasmic reticulum-Golgi intermediate compartment"/>
    <property type="evidence" value="ECO:0007669"/>
    <property type="project" value="TreeGrafter"/>
</dbReference>
<dbReference type="Gene3D" id="1.10.238.10">
    <property type="entry name" value="EF-hand"/>
    <property type="match status" value="1"/>
</dbReference>
<reference evidence="4 5" key="1">
    <citation type="journal article" date="2016" name="Genome Biol. Evol.">
        <title>Divergent and convergent evolution of fungal pathogenicity.</title>
        <authorList>
            <person name="Shang Y."/>
            <person name="Xiao G."/>
            <person name="Zheng P."/>
            <person name="Cen K."/>
            <person name="Zhan S."/>
            <person name="Wang C."/>
        </authorList>
    </citation>
    <scope>NUCLEOTIDE SEQUENCE [LARGE SCALE GENOMIC DNA]</scope>
    <source>
        <strain evidence="4 5">ARSEF 7405</strain>
    </source>
</reference>
<dbReference type="PANTHER" id="PTHR19237:SF20">
    <property type="entry name" value="NUCLEOBINDIN 1"/>
    <property type="match status" value="1"/>
</dbReference>
<comment type="caution">
    <text evidence="4">The sequence shown here is derived from an EMBL/GenBank/DDBJ whole genome shotgun (WGS) entry which is preliminary data.</text>
</comment>
<accession>A0A167X1S1</accession>
<feature type="domain" description="EF-hand" evidence="3">
    <location>
        <begin position="91"/>
        <end position="126"/>
    </location>
</feature>
<dbReference type="AlphaFoldDB" id="A0A167X1S1"/>
<evidence type="ECO:0000259" key="3">
    <source>
        <dbReference type="PROSITE" id="PS50222"/>
    </source>
</evidence>
<feature type="chain" id="PRO_5007894202" evidence="2">
    <location>
        <begin position="21"/>
        <end position="203"/>
    </location>
</feature>
<dbReference type="SUPFAM" id="SSF47473">
    <property type="entry name" value="EF-hand"/>
    <property type="match status" value="1"/>
</dbReference>
<proteinExistence type="predicted"/>
<dbReference type="InterPro" id="IPR002048">
    <property type="entry name" value="EF_hand_dom"/>
</dbReference>
<dbReference type="PROSITE" id="PS50222">
    <property type="entry name" value="EF_HAND_2"/>
    <property type="match status" value="1"/>
</dbReference>
<name>A0A167X1S1_9EURO</name>